<protein>
    <submittedName>
        <fullName evidence="7">EAL domain-containing protein</fullName>
    </submittedName>
</protein>
<dbReference type="Pfam" id="PF00563">
    <property type="entry name" value="EAL"/>
    <property type="match status" value="1"/>
</dbReference>
<feature type="domain" description="GGDEF" evidence="6">
    <location>
        <begin position="514"/>
        <end position="654"/>
    </location>
</feature>
<evidence type="ECO:0000256" key="1">
    <source>
        <dbReference type="SAM" id="Phobius"/>
    </source>
</evidence>
<dbReference type="Pfam" id="PF00990">
    <property type="entry name" value="GGDEF"/>
    <property type="match status" value="1"/>
</dbReference>
<dbReference type="Gene3D" id="6.10.340.10">
    <property type="match status" value="1"/>
</dbReference>
<dbReference type="SMART" id="SM00091">
    <property type="entry name" value="PAS"/>
    <property type="match status" value="1"/>
</dbReference>
<evidence type="ECO:0000259" key="3">
    <source>
        <dbReference type="PROSITE" id="PS50113"/>
    </source>
</evidence>
<dbReference type="InterPro" id="IPR029787">
    <property type="entry name" value="Nucleotide_cyclase"/>
</dbReference>
<dbReference type="InterPro" id="IPR000014">
    <property type="entry name" value="PAS"/>
</dbReference>
<dbReference type="PANTHER" id="PTHR44757:SF2">
    <property type="entry name" value="BIOFILM ARCHITECTURE MAINTENANCE PROTEIN MBAA"/>
    <property type="match status" value="1"/>
</dbReference>
<dbReference type="Gene3D" id="3.30.450.20">
    <property type="entry name" value="PAS domain"/>
    <property type="match status" value="2"/>
</dbReference>
<dbReference type="GO" id="GO:0016020">
    <property type="term" value="C:membrane"/>
    <property type="evidence" value="ECO:0007669"/>
    <property type="project" value="InterPro"/>
</dbReference>
<evidence type="ECO:0000259" key="6">
    <source>
        <dbReference type="PROSITE" id="PS50887"/>
    </source>
</evidence>
<dbReference type="FunFam" id="3.20.20.450:FF:000001">
    <property type="entry name" value="Cyclic di-GMP phosphodiesterase yahA"/>
    <property type="match status" value="1"/>
</dbReference>
<organism evidence="7 8">
    <name type="scientific">Azoarcus taiwanensis</name>
    <dbReference type="NCBI Taxonomy" id="666964"/>
    <lineage>
        <taxon>Bacteria</taxon>
        <taxon>Pseudomonadati</taxon>
        <taxon>Pseudomonadota</taxon>
        <taxon>Betaproteobacteria</taxon>
        <taxon>Rhodocyclales</taxon>
        <taxon>Zoogloeaceae</taxon>
        <taxon>Azoarcus</taxon>
    </lineage>
</organism>
<feature type="domain" description="PAS" evidence="2">
    <location>
        <begin position="357"/>
        <end position="403"/>
    </location>
</feature>
<dbReference type="PANTHER" id="PTHR44757">
    <property type="entry name" value="DIGUANYLATE CYCLASE DGCP"/>
    <property type="match status" value="1"/>
</dbReference>
<dbReference type="Gene3D" id="3.30.70.270">
    <property type="match status" value="1"/>
</dbReference>
<evidence type="ECO:0000259" key="4">
    <source>
        <dbReference type="PROSITE" id="PS50883"/>
    </source>
</evidence>
<dbReference type="SUPFAM" id="SSF141868">
    <property type="entry name" value="EAL domain-like"/>
    <property type="match status" value="1"/>
</dbReference>
<feature type="transmembrane region" description="Helical" evidence="1">
    <location>
        <begin position="12"/>
        <end position="30"/>
    </location>
</feature>
<dbReference type="Proteomes" id="UP000599523">
    <property type="component" value="Unassembled WGS sequence"/>
</dbReference>
<proteinExistence type="predicted"/>
<reference evidence="7" key="1">
    <citation type="submission" date="2019-12" db="EMBL/GenBank/DDBJ databases">
        <title>Comparative genomics gives insights into the taxonomy of the Azoarcus-Aromatoleum group and reveals separate origins of nif in the plant-associated Azoarcus and non-plant-associated Aromatoleum sub-groups.</title>
        <authorList>
            <person name="Lafos M."/>
            <person name="Maluk M."/>
            <person name="Batista M."/>
            <person name="Junghare M."/>
            <person name="Carmona M."/>
            <person name="Faoro H."/>
            <person name="Cruz L.M."/>
            <person name="Battistoni F."/>
            <person name="De Souza E."/>
            <person name="Pedrosa F."/>
            <person name="Chen W.-M."/>
            <person name="Poole P.S."/>
            <person name="Dixon R.A."/>
            <person name="James E.K."/>
        </authorList>
    </citation>
    <scope>NUCLEOTIDE SEQUENCE</scope>
    <source>
        <strain evidence="7">NSC3</strain>
    </source>
</reference>
<dbReference type="CDD" id="cd18774">
    <property type="entry name" value="PDC2_HK_sensor"/>
    <property type="match status" value="1"/>
</dbReference>
<comment type="caution">
    <text evidence="7">The sequence shown here is derived from an EMBL/GenBank/DDBJ whole genome shotgun (WGS) entry which is preliminary data.</text>
</comment>
<dbReference type="CDD" id="cd01948">
    <property type="entry name" value="EAL"/>
    <property type="match status" value="1"/>
</dbReference>
<dbReference type="SMART" id="SM00267">
    <property type="entry name" value="GGDEF"/>
    <property type="match status" value="1"/>
</dbReference>
<dbReference type="RefSeq" id="WP_168986293.1">
    <property type="nucleotide sequence ID" value="NZ_CAWPHM010000222.1"/>
</dbReference>
<gene>
    <name evidence="7" type="ORF">GPA21_00730</name>
</gene>
<keyword evidence="1" id="KW-0812">Transmembrane</keyword>
<feature type="domain" description="PAC" evidence="3">
    <location>
        <begin position="430"/>
        <end position="482"/>
    </location>
</feature>
<dbReference type="SUPFAM" id="SSF55785">
    <property type="entry name" value="PYP-like sensor domain (PAS domain)"/>
    <property type="match status" value="1"/>
</dbReference>
<evidence type="ECO:0000259" key="2">
    <source>
        <dbReference type="PROSITE" id="PS50112"/>
    </source>
</evidence>
<dbReference type="SMART" id="SM00052">
    <property type="entry name" value="EAL"/>
    <property type="match status" value="1"/>
</dbReference>
<keyword evidence="1" id="KW-0472">Membrane</keyword>
<dbReference type="SMART" id="SM00086">
    <property type="entry name" value="PAC"/>
    <property type="match status" value="1"/>
</dbReference>
<dbReference type="PROSITE" id="PS50887">
    <property type="entry name" value="GGDEF"/>
    <property type="match status" value="1"/>
</dbReference>
<dbReference type="CDD" id="cd12914">
    <property type="entry name" value="PDC1_DGC_like"/>
    <property type="match status" value="1"/>
</dbReference>
<dbReference type="CDD" id="cd01949">
    <property type="entry name" value="GGDEF"/>
    <property type="match status" value="1"/>
</dbReference>
<feature type="domain" description="HAMP" evidence="5">
    <location>
        <begin position="303"/>
        <end position="356"/>
    </location>
</feature>
<dbReference type="PROSITE" id="PS50113">
    <property type="entry name" value="PAC"/>
    <property type="match status" value="1"/>
</dbReference>
<dbReference type="CDD" id="cd00130">
    <property type="entry name" value="PAS"/>
    <property type="match status" value="1"/>
</dbReference>
<accession>A0A972F5I5</accession>
<dbReference type="InterPro" id="IPR043128">
    <property type="entry name" value="Rev_trsase/Diguanyl_cyclase"/>
</dbReference>
<dbReference type="InterPro" id="IPR001633">
    <property type="entry name" value="EAL_dom"/>
</dbReference>
<dbReference type="PROSITE" id="PS50883">
    <property type="entry name" value="EAL"/>
    <property type="match status" value="1"/>
</dbReference>
<dbReference type="InterPro" id="IPR035919">
    <property type="entry name" value="EAL_sf"/>
</dbReference>
<evidence type="ECO:0000313" key="8">
    <source>
        <dbReference type="Proteomes" id="UP000599523"/>
    </source>
</evidence>
<evidence type="ECO:0000259" key="5">
    <source>
        <dbReference type="PROSITE" id="PS50885"/>
    </source>
</evidence>
<dbReference type="InterPro" id="IPR000700">
    <property type="entry name" value="PAS-assoc_C"/>
</dbReference>
<dbReference type="PROSITE" id="PS50885">
    <property type="entry name" value="HAMP"/>
    <property type="match status" value="1"/>
</dbReference>
<dbReference type="InterPro" id="IPR001610">
    <property type="entry name" value="PAC"/>
</dbReference>
<dbReference type="GO" id="GO:0007165">
    <property type="term" value="P:signal transduction"/>
    <property type="evidence" value="ECO:0007669"/>
    <property type="project" value="InterPro"/>
</dbReference>
<dbReference type="NCBIfam" id="TIGR00254">
    <property type="entry name" value="GGDEF"/>
    <property type="match status" value="1"/>
</dbReference>
<sequence>MKTAATSSLYWRLWLIIAFAVIPPLLIGVIEYQRNRAEAVASTLRMVENMLAATHAAESRAVSDIEMLLRIMANASDMRTLDPKECSALAARLRAPFPGVNNLGAVLPDGVVFCSAQPMTRAVDVADRKWFTEVRSAQGITRAEFVIGRISGEPSVVFGFPLRDDTGELRAAMFSSFGPFWFERLLSSYDLPEGWEASLISREGHLLSHYPTDEHSHDQMVPPEVLAPFLQVKGIAELPGLDGEVRLYGVAPVDFAPDDLLVLIGAPLGESLSAIDQRFASRAFTLLIVVLASGLLARLFARRLVEGWLERVRATVERIARGDLGARVSPASSVREFSTLEDGIANMAIQIGHREAELGKLSTAVEQSPESIVITDTEGRIEYVNEAFVQATGYSREEVLGENPRILNRGKTPAAVYEELWATLTRGEVWRGEFNNTRKNGSEYLEKATIAPIRSANGEITHYVAVKEDITLRRESEALLERLAYYDSLTGLANRSLLRDRLERAVASSARSHAYCMLLMLDVDRFKLLNDSQGHETGDKLLQGIAARLRACVREEDTVARQGDDDFAILIEHIGSVADEALAHAEQIVRKIEAQFATPFDLRGDGEAYFATLSIGVTLFRGNDTPAELVAQQAEVALDQAKRDGRNTYRFFSPDMQAAVEAHARLDSELRAALENNAFRLHYQPQVDSRGQVTGGEALIRWFDPSGKPVPPSEFIPLAEESGMIIPIGQWVLRRACEQLAHWQSAPKTRTLKLAVNISARQFLHPKFVLETSATIEASGIDPAGLKLELTESAFLRDPEKTVARMDELRRLGVGLSLDDFGTGYSSLSYLKHLPFDQLKIDQSFVRDMLTDHSSMAIVRAIIAMSQSLELEVIAEGVETEAQRNALETLGCRFYQGYLFGHPMDIDQWPGAEPTLPGQV</sequence>
<evidence type="ECO:0000313" key="7">
    <source>
        <dbReference type="EMBL" id="NMG01498.1"/>
    </source>
</evidence>
<feature type="domain" description="EAL" evidence="4">
    <location>
        <begin position="663"/>
        <end position="917"/>
    </location>
</feature>
<dbReference type="SUPFAM" id="SSF55073">
    <property type="entry name" value="Nucleotide cyclase"/>
    <property type="match status" value="1"/>
</dbReference>
<dbReference type="EMBL" id="WTVM01000002">
    <property type="protein sequence ID" value="NMG01498.1"/>
    <property type="molecule type" value="Genomic_DNA"/>
</dbReference>
<dbReference type="InterPro" id="IPR035965">
    <property type="entry name" value="PAS-like_dom_sf"/>
</dbReference>
<keyword evidence="8" id="KW-1185">Reference proteome</keyword>
<dbReference type="InterPro" id="IPR000160">
    <property type="entry name" value="GGDEF_dom"/>
</dbReference>
<dbReference type="Gene3D" id="3.20.20.450">
    <property type="entry name" value="EAL domain"/>
    <property type="match status" value="1"/>
</dbReference>
<dbReference type="PROSITE" id="PS50112">
    <property type="entry name" value="PAS"/>
    <property type="match status" value="1"/>
</dbReference>
<name>A0A972F5I5_9RHOO</name>
<dbReference type="InterPro" id="IPR052155">
    <property type="entry name" value="Biofilm_reg_signaling"/>
</dbReference>
<dbReference type="AlphaFoldDB" id="A0A972F5I5"/>
<feature type="transmembrane region" description="Helical" evidence="1">
    <location>
        <begin position="283"/>
        <end position="301"/>
    </location>
</feature>
<dbReference type="InterPro" id="IPR003660">
    <property type="entry name" value="HAMP_dom"/>
</dbReference>
<keyword evidence="1" id="KW-1133">Transmembrane helix</keyword>
<dbReference type="Pfam" id="PF13426">
    <property type="entry name" value="PAS_9"/>
    <property type="match status" value="1"/>
</dbReference>
<dbReference type="NCBIfam" id="TIGR00229">
    <property type="entry name" value="sensory_box"/>
    <property type="match status" value="1"/>
</dbReference>